<dbReference type="AlphaFoldDB" id="A0A9P4XFC5"/>
<organism evidence="1 2">
    <name type="scientific">Trichoderma lentiforme</name>
    <dbReference type="NCBI Taxonomy" id="1567552"/>
    <lineage>
        <taxon>Eukaryota</taxon>
        <taxon>Fungi</taxon>
        <taxon>Dikarya</taxon>
        <taxon>Ascomycota</taxon>
        <taxon>Pezizomycotina</taxon>
        <taxon>Sordariomycetes</taxon>
        <taxon>Hypocreomycetidae</taxon>
        <taxon>Hypocreales</taxon>
        <taxon>Hypocreaceae</taxon>
        <taxon>Trichoderma</taxon>
    </lineage>
</organism>
<evidence type="ECO:0000313" key="2">
    <source>
        <dbReference type="Proteomes" id="UP000801864"/>
    </source>
</evidence>
<name>A0A9P4XFC5_9HYPO</name>
<gene>
    <name evidence="1" type="ORF">CFAM422_006082</name>
</gene>
<dbReference type="CDD" id="cd12148">
    <property type="entry name" value="fungal_TF_MHR"/>
    <property type="match status" value="1"/>
</dbReference>
<comment type="caution">
    <text evidence="1">The sequence shown here is derived from an EMBL/GenBank/DDBJ whole genome shotgun (WGS) entry which is preliminary data.</text>
</comment>
<evidence type="ECO:0000313" key="1">
    <source>
        <dbReference type="EMBL" id="KAF3071495.1"/>
    </source>
</evidence>
<dbReference type="Proteomes" id="UP000801864">
    <property type="component" value="Unassembled WGS sequence"/>
</dbReference>
<accession>A0A9P4XFC5</accession>
<reference evidence="1 2" key="1">
    <citation type="submission" date="2018-06" db="EMBL/GenBank/DDBJ databases">
        <title>Genome analysis of cellulolytic fungus Trichoderma lentiforme CFAM-422.</title>
        <authorList>
            <person name="Steindorff A.S."/>
            <person name="Formighieri E.F."/>
            <person name="Midorikawa G.E.O."/>
            <person name="Tamietti M.S."/>
            <person name="Ramos E.Z."/>
            <person name="Silva A.S."/>
            <person name="Bon E.P.S."/>
            <person name="Mendes T.D."/>
            <person name="Damaso M.C.T."/>
            <person name="Favaro L.C.L."/>
        </authorList>
    </citation>
    <scope>NUCLEOTIDE SEQUENCE [LARGE SCALE GENOMIC DNA]</scope>
    <source>
        <strain evidence="1 2">CFAM-422</strain>
    </source>
</reference>
<sequence length="236" mass="26242">MSFLGRSLCFGDFTNNDRLPCETDLWDRGEVAPNEPLFVTSATSIKATPFGRLCQVALLLGRVINHRNDRQDATSAAKFVNAMQLQRTITALLRLVTAEFEQDPAAFCIPLAMGLSTKMVLCQIYSCNTHSPLSKMVEEADAQVAALTDLKTVPEEVASFHRRLTEQVDVSKIGPLICPCLYQAIVIITYFLRETCDRQLEKSRMPLINCLRILKGQWAVAGIYLDNVLSDNGISL</sequence>
<dbReference type="EMBL" id="QLNT01000010">
    <property type="protein sequence ID" value="KAF3071495.1"/>
    <property type="molecule type" value="Genomic_DNA"/>
</dbReference>
<protein>
    <submittedName>
        <fullName evidence="1">Uncharacterized protein</fullName>
    </submittedName>
</protein>
<proteinExistence type="predicted"/>
<keyword evidence="2" id="KW-1185">Reference proteome</keyword>